<gene>
    <name evidence="4" type="primary">yqeG</name>
    <name evidence="4" type="ORF">HMPREF0061_1790</name>
</gene>
<keyword evidence="5" id="KW-1185">Reference proteome</keyword>
<evidence type="ECO:0000256" key="3">
    <source>
        <dbReference type="ARBA" id="ARBA00022842"/>
    </source>
</evidence>
<dbReference type="NCBIfam" id="TIGR01662">
    <property type="entry name" value="HAD-SF-IIIA"/>
    <property type="match status" value="1"/>
</dbReference>
<accession>A0ABN0A6J3</accession>
<dbReference type="EMBL" id="ADNT01000112">
    <property type="protein sequence ID" value="EFG48860.1"/>
    <property type="molecule type" value="Genomic_DNA"/>
</dbReference>
<evidence type="ECO:0000256" key="2">
    <source>
        <dbReference type="ARBA" id="ARBA00022801"/>
    </source>
</evidence>
<dbReference type="NCBIfam" id="TIGR01668">
    <property type="entry name" value="YqeG_hyp_ppase"/>
    <property type="match status" value="1"/>
</dbReference>
<evidence type="ECO:0000313" key="5">
    <source>
        <dbReference type="Proteomes" id="UP000003764"/>
    </source>
</evidence>
<evidence type="ECO:0000313" key="4">
    <source>
        <dbReference type="EMBL" id="EFG48860.1"/>
    </source>
</evidence>
<keyword evidence="2 4" id="KW-0378">Hydrolase</keyword>
<sequence>MNQGAAYGILFMKLREAGMKKDYFKPTWMIERIYQLTPDQLAKHNIKGVITDLDNTLIAWNNPDGTPELRAWLKTMKDAGIPVVILSNNHQGRVKRVADQLGVLFTSDAKKPSRRGFKRAIDMLGVSQDEVVIVGDQLLTDVFGGNRLGIRSILVMPLVETDLVWTLLNRKIEKFLFKRIEKKHPDLKWRNNIV</sequence>
<protein>
    <submittedName>
        <fullName evidence="4">HAD phosphatase, family IIIA</fullName>
        <ecNumber evidence="4">3.1.3.-</ecNumber>
    </submittedName>
</protein>
<dbReference type="Gene3D" id="3.40.50.1000">
    <property type="entry name" value="HAD superfamily/HAD-like"/>
    <property type="match status" value="1"/>
</dbReference>
<proteinExistence type="predicted"/>
<dbReference type="NCBIfam" id="TIGR01549">
    <property type="entry name" value="HAD-SF-IA-v1"/>
    <property type="match status" value="1"/>
</dbReference>
<dbReference type="Pfam" id="PF00702">
    <property type="entry name" value="Hydrolase"/>
    <property type="match status" value="1"/>
</dbReference>
<dbReference type="InterPro" id="IPR006439">
    <property type="entry name" value="HAD-SF_hydro_IA"/>
</dbReference>
<dbReference type="GO" id="GO:0016787">
    <property type="term" value="F:hydrolase activity"/>
    <property type="evidence" value="ECO:0007669"/>
    <property type="project" value="UniProtKB-KW"/>
</dbReference>
<keyword evidence="3" id="KW-0460">Magnesium</keyword>
<organism evidence="4 5">
    <name type="scientific">Aerococcus viridans (strain ATCC 11563 / DSM 20340 / CCUG 4311 / JCM 20461 / NBRC 12219 / NCTC 8251 / M1)</name>
    <dbReference type="NCBI Taxonomy" id="655812"/>
    <lineage>
        <taxon>Bacteria</taxon>
        <taxon>Bacillati</taxon>
        <taxon>Bacillota</taxon>
        <taxon>Bacilli</taxon>
        <taxon>Lactobacillales</taxon>
        <taxon>Aerococcaceae</taxon>
        <taxon>Aerococcus</taxon>
    </lineage>
</organism>
<reference evidence="4 5" key="1">
    <citation type="submission" date="2010-04" db="EMBL/GenBank/DDBJ databases">
        <authorList>
            <person name="Muzny D."/>
            <person name="Qin X."/>
            <person name="Deng J."/>
            <person name="Jiang H."/>
            <person name="Liu Y."/>
            <person name="Qu J."/>
            <person name="Song X.-Z."/>
            <person name="Zhang L."/>
            <person name="Thornton R."/>
            <person name="Coyle M."/>
            <person name="Francisco L."/>
            <person name="Jackson L."/>
            <person name="Javaid M."/>
            <person name="Korchina V."/>
            <person name="Kovar C."/>
            <person name="Mata R."/>
            <person name="Mathew T."/>
            <person name="Ngo R."/>
            <person name="Nguyen L."/>
            <person name="Nguyen N."/>
            <person name="Okwuonu G."/>
            <person name="Ongeri F."/>
            <person name="Pham C."/>
            <person name="Simmons D."/>
            <person name="Wilczek-Boney K."/>
            <person name="Hale W."/>
            <person name="Jakkamsetti A."/>
            <person name="Pham P."/>
            <person name="Ruth R."/>
            <person name="San Lucas F."/>
            <person name="Warren J."/>
            <person name="Zhang J."/>
            <person name="Zhao Z."/>
            <person name="Zhou C."/>
            <person name="Zhu D."/>
            <person name="Lee S."/>
            <person name="Bess C."/>
            <person name="Blankenburg K."/>
            <person name="Forbes L."/>
            <person name="Fu Q."/>
            <person name="Gubbala S."/>
            <person name="Hirani K."/>
            <person name="Jayaseelan J.C."/>
            <person name="Lara F."/>
            <person name="Munidasa M."/>
            <person name="Palculict T."/>
            <person name="Patil S."/>
            <person name="Pu L.-L."/>
            <person name="Saada N."/>
            <person name="Tang L."/>
            <person name="Weissenberger G."/>
            <person name="Zhu Y."/>
            <person name="Hemphill L."/>
            <person name="Shang Y."/>
            <person name="Youmans B."/>
            <person name="Ayvaz T."/>
            <person name="Ross M."/>
            <person name="Santibanez J."/>
            <person name="Aqrawi P."/>
            <person name="Gross S."/>
            <person name="Joshi V."/>
            <person name="Fowler G."/>
            <person name="Nazareth L."/>
            <person name="Reid J."/>
            <person name="Worley K."/>
            <person name="Petrosino J."/>
            <person name="Highlander S."/>
            <person name="Gibbs R."/>
            <person name="Gibbs R."/>
        </authorList>
    </citation>
    <scope>NUCLEOTIDE SEQUENCE [LARGE SCALE GENOMIC DNA]</scope>
    <source>
        <strain evidence="4 5">ATCC 11563</strain>
    </source>
</reference>
<dbReference type="SUPFAM" id="SSF56784">
    <property type="entry name" value="HAD-like"/>
    <property type="match status" value="1"/>
</dbReference>
<comment type="cofactor">
    <cofactor evidence="1">
        <name>Mg(2+)</name>
        <dbReference type="ChEBI" id="CHEBI:18420"/>
    </cofactor>
</comment>
<dbReference type="CDD" id="cd16416">
    <property type="entry name" value="HAD_BsYqeG-like"/>
    <property type="match status" value="1"/>
</dbReference>
<dbReference type="EC" id="3.1.3.-" evidence="4"/>
<dbReference type="Proteomes" id="UP000003764">
    <property type="component" value="Unassembled WGS sequence"/>
</dbReference>
<dbReference type="InterPro" id="IPR051400">
    <property type="entry name" value="HAD-like_hydrolase"/>
</dbReference>
<dbReference type="InterPro" id="IPR006549">
    <property type="entry name" value="HAD-SF_hydro_IIIA"/>
</dbReference>
<name>A0ABN0A6J3_AERVM</name>
<evidence type="ECO:0000256" key="1">
    <source>
        <dbReference type="ARBA" id="ARBA00001946"/>
    </source>
</evidence>
<dbReference type="InterPro" id="IPR023214">
    <property type="entry name" value="HAD_sf"/>
</dbReference>
<comment type="caution">
    <text evidence="4">The sequence shown here is derived from an EMBL/GenBank/DDBJ whole genome shotgun (WGS) entry which is preliminary data.</text>
</comment>
<dbReference type="PANTHER" id="PTHR46470">
    <property type="entry name" value="N-ACYLNEURAMINATE-9-PHOSPHATASE"/>
    <property type="match status" value="1"/>
</dbReference>
<dbReference type="InterPro" id="IPR036412">
    <property type="entry name" value="HAD-like_sf"/>
</dbReference>
<dbReference type="InterPro" id="IPR010021">
    <property type="entry name" value="PGPP1/Gep4"/>
</dbReference>